<name>H2Y2R3_CIOIN</name>
<dbReference type="HOGENOM" id="CLU_1776804_0_0_1"/>
<dbReference type="Proteomes" id="UP000008144">
    <property type="component" value="Unassembled WGS sequence"/>
</dbReference>
<protein>
    <submittedName>
        <fullName evidence="1">Uncharacterized protein</fullName>
    </submittedName>
</protein>
<dbReference type="Ensembl" id="ENSCINT00000033424.1">
    <property type="protein sequence ID" value="ENSCINP00000036198.1"/>
    <property type="gene ID" value="ENSCING00000022719.1"/>
</dbReference>
<reference evidence="1" key="3">
    <citation type="submission" date="2025-09" db="UniProtKB">
        <authorList>
            <consortium name="Ensembl"/>
        </authorList>
    </citation>
    <scope>IDENTIFICATION</scope>
</reference>
<keyword evidence="2" id="KW-1185">Reference proteome</keyword>
<evidence type="ECO:0000313" key="2">
    <source>
        <dbReference type="Proteomes" id="UP000008144"/>
    </source>
</evidence>
<organism evidence="1 2">
    <name type="scientific">Ciona intestinalis</name>
    <name type="common">Transparent sea squirt</name>
    <name type="synonym">Ascidia intestinalis</name>
    <dbReference type="NCBI Taxonomy" id="7719"/>
    <lineage>
        <taxon>Eukaryota</taxon>
        <taxon>Metazoa</taxon>
        <taxon>Chordata</taxon>
        <taxon>Tunicata</taxon>
        <taxon>Ascidiacea</taxon>
        <taxon>Phlebobranchia</taxon>
        <taxon>Cionidae</taxon>
        <taxon>Ciona</taxon>
    </lineage>
</organism>
<dbReference type="InParanoid" id="H2Y2R3"/>
<reference evidence="2" key="1">
    <citation type="journal article" date="2002" name="Science">
        <title>The draft genome of Ciona intestinalis: insights into chordate and vertebrate origins.</title>
        <authorList>
            <person name="Dehal P."/>
            <person name="Satou Y."/>
            <person name="Campbell R.K."/>
            <person name="Chapman J."/>
            <person name="Degnan B."/>
            <person name="De Tomaso A."/>
            <person name="Davidson B."/>
            <person name="Di Gregorio A."/>
            <person name="Gelpke M."/>
            <person name="Goodstein D.M."/>
            <person name="Harafuji N."/>
            <person name="Hastings K.E."/>
            <person name="Ho I."/>
            <person name="Hotta K."/>
            <person name="Huang W."/>
            <person name="Kawashima T."/>
            <person name="Lemaire P."/>
            <person name="Martinez D."/>
            <person name="Meinertzhagen I.A."/>
            <person name="Necula S."/>
            <person name="Nonaka M."/>
            <person name="Putnam N."/>
            <person name="Rash S."/>
            <person name="Saiga H."/>
            <person name="Satake M."/>
            <person name="Terry A."/>
            <person name="Yamada L."/>
            <person name="Wang H.G."/>
            <person name="Awazu S."/>
            <person name="Azumi K."/>
            <person name="Boore J."/>
            <person name="Branno M."/>
            <person name="Chin-Bow S."/>
            <person name="DeSantis R."/>
            <person name="Doyle S."/>
            <person name="Francino P."/>
            <person name="Keys D.N."/>
            <person name="Haga S."/>
            <person name="Hayashi H."/>
            <person name="Hino K."/>
            <person name="Imai K.S."/>
            <person name="Inaba K."/>
            <person name="Kano S."/>
            <person name="Kobayashi K."/>
            <person name="Kobayashi M."/>
            <person name="Lee B.I."/>
            <person name="Makabe K.W."/>
            <person name="Manohar C."/>
            <person name="Matassi G."/>
            <person name="Medina M."/>
            <person name="Mochizuki Y."/>
            <person name="Mount S."/>
            <person name="Morishita T."/>
            <person name="Miura S."/>
            <person name="Nakayama A."/>
            <person name="Nishizaka S."/>
            <person name="Nomoto H."/>
            <person name="Ohta F."/>
            <person name="Oishi K."/>
            <person name="Rigoutsos I."/>
            <person name="Sano M."/>
            <person name="Sasaki A."/>
            <person name="Sasakura Y."/>
            <person name="Shoguchi E."/>
            <person name="Shin-i T."/>
            <person name="Spagnuolo A."/>
            <person name="Stainier D."/>
            <person name="Suzuki M.M."/>
            <person name="Tassy O."/>
            <person name="Takatori N."/>
            <person name="Tokuoka M."/>
            <person name="Yagi K."/>
            <person name="Yoshizaki F."/>
            <person name="Wada S."/>
            <person name="Zhang C."/>
            <person name="Hyatt P.D."/>
            <person name="Larimer F."/>
            <person name="Detter C."/>
            <person name="Doggett N."/>
            <person name="Glavina T."/>
            <person name="Hawkins T."/>
            <person name="Richardson P."/>
            <person name="Lucas S."/>
            <person name="Kohara Y."/>
            <person name="Levine M."/>
            <person name="Satoh N."/>
            <person name="Rokhsar D.S."/>
        </authorList>
    </citation>
    <scope>NUCLEOTIDE SEQUENCE [LARGE SCALE GENOMIC DNA]</scope>
</reference>
<sequence length="146" mass="16788">MYDSSSDEDETTEMGGVKCVVSSHKRKILAPMRGVDSDEEELSLKMKKKDVAPKVGLFAKLPAPRNTIGSGKQTERPLIPHVFRRKEEIKKKAPVEVKTIKKTAIQSYLIFRLKLQQLLWRSNKLTNMMNKLQQQFLKISKKTKVF</sequence>
<dbReference type="AlphaFoldDB" id="H2Y2R3"/>
<accession>H2Y2R3</accession>
<evidence type="ECO:0000313" key="1">
    <source>
        <dbReference type="Ensembl" id="ENSCINP00000036198.1"/>
    </source>
</evidence>
<reference evidence="1" key="2">
    <citation type="submission" date="2025-08" db="UniProtKB">
        <authorList>
            <consortium name="Ensembl"/>
        </authorList>
    </citation>
    <scope>IDENTIFICATION</scope>
</reference>
<proteinExistence type="predicted"/>